<dbReference type="AlphaFoldDB" id="A0A1T5FKR0"/>
<name>A0A1T5FKR0_9HYPH</name>
<evidence type="ECO:0000313" key="2">
    <source>
        <dbReference type="Proteomes" id="UP000190130"/>
    </source>
</evidence>
<evidence type="ECO:0000313" key="1">
    <source>
        <dbReference type="EMBL" id="SKB96677.1"/>
    </source>
</evidence>
<organism evidence="1 2">
    <name type="scientific">Bosea thiooxidans</name>
    <dbReference type="NCBI Taxonomy" id="53254"/>
    <lineage>
        <taxon>Bacteria</taxon>
        <taxon>Pseudomonadati</taxon>
        <taxon>Pseudomonadota</taxon>
        <taxon>Alphaproteobacteria</taxon>
        <taxon>Hyphomicrobiales</taxon>
        <taxon>Boseaceae</taxon>
        <taxon>Bosea</taxon>
    </lineage>
</organism>
<dbReference type="Proteomes" id="UP000190130">
    <property type="component" value="Unassembled WGS sequence"/>
</dbReference>
<gene>
    <name evidence="1" type="ORF">SAMN05660750_03302</name>
</gene>
<dbReference type="OrthoDB" id="8162650at2"/>
<protein>
    <submittedName>
        <fullName evidence="1">Uncharacterized protein</fullName>
    </submittedName>
</protein>
<accession>A0A1T5FKR0</accession>
<sequence>MSAEPLQKPPEADEFEWEIVELVDEFGTDRAALRATYRALKEANAAYTAALSDADRSVSFGFVRGLFSRGARPIREPER</sequence>
<proteinExistence type="predicted"/>
<reference evidence="1 2" key="1">
    <citation type="submission" date="2017-02" db="EMBL/GenBank/DDBJ databases">
        <authorList>
            <person name="Peterson S.W."/>
        </authorList>
    </citation>
    <scope>NUCLEOTIDE SEQUENCE [LARGE SCALE GENOMIC DNA]</scope>
    <source>
        <strain evidence="1 2">DSM 9653</strain>
    </source>
</reference>
<dbReference type="EMBL" id="FUYX01000009">
    <property type="protein sequence ID" value="SKB96677.1"/>
    <property type="molecule type" value="Genomic_DNA"/>
</dbReference>
<dbReference type="RefSeq" id="WP_079591736.1">
    <property type="nucleotide sequence ID" value="NZ_FUYX01000009.1"/>
</dbReference>